<dbReference type="InterPro" id="IPR000092">
    <property type="entry name" value="Polyprenyl_synt"/>
</dbReference>
<protein>
    <submittedName>
        <fullName evidence="4">Uncharacterized protein</fullName>
    </submittedName>
</protein>
<organism evidence="4 5">
    <name type="scientific">Oidiodendron maius (strain Zn)</name>
    <dbReference type="NCBI Taxonomy" id="913774"/>
    <lineage>
        <taxon>Eukaryota</taxon>
        <taxon>Fungi</taxon>
        <taxon>Dikarya</taxon>
        <taxon>Ascomycota</taxon>
        <taxon>Pezizomycotina</taxon>
        <taxon>Leotiomycetes</taxon>
        <taxon>Leotiomycetes incertae sedis</taxon>
        <taxon>Myxotrichaceae</taxon>
        <taxon>Oidiodendron</taxon>
    </lineage>
</organism>
<keyword evidence="5" id="KW-1185">Reference proteome</keyword>
<dbReference type="PANTHER" id="PTHR12001">
    <property type="entry name" value="GERANYLGERANYL PYROPHOSPHATE SYNTHASE"/>
    <property type="match status" value="1"/>
</dbReference>
<dbReference type="Gene3D" id="1.10.600.10">
    <property type="entry name" value="Farnesyl Diphosphate Synthase"/>
    <property type="match status" value="2"/>
</dbReference>
<name>A0A0C3DCV5_OIDMZ</name>
<sequence length="525" mass="59359">MSPVLHLSKRTTVESPKGIAIKKYIAQRLLELIKTYGKEGRAYVRKCRVSWIDVFTVPIPKSATTLEDYVAQRVLNLGAGAAWATVEFSLGILLSKEEAELVQPLVDISNRILAKTNDYFSWEVERVYKKDRIFNAVQFLITLYHLSEEQAKERLKISILQDELTYEAMLDEFYKKNPNLPIHLRRYVAAGPLMVGGNHHWSAVCPRTPKLPALDETVVLDNSALLAPVHYIQSLPSKNYRSRMIDAFNIWFRLSDDQLNTIKGVINDLHNASLILDDIQDESILRRGSSTAHCIFGAAKCINSATYMVVQAASRIYRHCPENPQLLGAFLDGLTNLSRGQSWDLDWKFNTYCPSVTEYMTMIDGKTGAMFQMLVCMMHSMSSQTLPVSDFDRLTQLLGRWYQVRDDFQNLQDPGYTEQKGFCEDLDEGKLSYPVILSCNSDPTARAIILGIFRQKGNGTPLARNIKIQILNLIRNTGALEETWQLLQQVEKEVEDAISALEVATGEPNPPLRLIAKLLSDITPP</sequence>
<dbReference type="STRING" id="913774.A0A0C3DCV5"/>
<dbReference type="GO" id="GO:0004659">
    <property type="term" value="F:prenyltransferase activity"/>
    <property type="evidence" value="ECO:0007669"/>
    <property type="project" value="InterPro"/>
</dbReference>
<proteinExistence type="predicted"/>
<dbReference type="GO" id="GO:0046872">
    <property type="term" value="F:metal ion binding"/>
    <property type="evidence" value="ECO:0007669"/>
    <property type="project" value="UniProtKB-KW"/>
</dbReference>
<evidence type="ECO:0000256" key="1">
    <source>
        <dbReference type="ARBA" id="ARBA00022679"/>
    </source>
</evidence>
<evidence type="ECO:0000313" key="5">
    <source>
        <dbReference type="Proteomes" id="UP000054321"/>
    </source>
</evidence>
<dbReference type="AlphaFoldDB" id="A0A0C3DCV5"/>
<evidence type="ECO:0000313" key="4">
    <source>
        <dbReference type="EMBL" id="KIM99777.1"/>
    </source>
</evidence>
<accession>A0A0C3DCV5</accession>
<keyword evidence="1" id="KW-0808">Transferase</keyword>
<dbReference type="Pfam" id="PF00348">
    <property type="entry name" value="polyprenyl_synt"/>
    <property type="match status" value="1"/>
</dbReference>
<gene>
    <name evidence="4" type="ORF">OIDMADRAFT_42767</name>
</gene>
<dbReference type="Proteomes" id="UP000054321">
    <property type="component" value="Unassembled WGS sequence"/>
</dbReference>
<dbReference type="Pfam" id="PF19086">
    <property type="entry name" value="Terpene_syn_C_2"/>
    <property type="match status" value="1"/>
</dbReference>
<reference evidence="4 5" key="1">
    <citation type="submission" date="2014-04" db="EMBL/GenBank/DDBJ databases">
        <authorList>
            <consortium name="DOE Joint Genome Institute"/>
            <person name="Kuo A."/>
            <person name="Martino E."/>
            <person name="Perotto S."/>
            <person name="Kohler A."/>
            <person name="Nagy L.G."/>
            <person name="Floudas D."/>
            <person name="Copeland A."/>
            <person name="Barry K.W."/>
            <person name="Cichocki N."/>
            <person name="Veneault-Fourrey C."/>
            <person name="LaButti K."/>
            <person name="Lindquist E.A."/>
            <person name="Lipzen A."/>
            <person name="Lundell T."/>
            <person name="Morin E."/>
            <person name="Murat C."/>
            <person name="Sun H."/>
            <person name="Tunlid A."/>
            <person name="Henrissat B."/>
            <person name="Grigoriev I.V."/>
            <person name="Hibbett D.S."/>
            <person name="Martin F."/>
            <person name="Nordberg H.P."/>
            <person name="Cantor M.N."/>
            <person name="Hua S.X."/>
        </authorList>
    </citation>
    <scope>NUCLEOTIDE SEQUENCE [LARGE SCALE GENOMIC DNA]</scope>
    <source>
        <strain evidence="4 5">Zn</strain>
    </source>
</reference>
<dbReference type="InParanoid" id="A0A0C3DCV5"/>
<dbReference type="SUPFAM" id="SSF48576">
    <property type="entry name" value="Terpenoid synthases"/>
    <property type="match status" value="2"/>
</dbReference>
<evidence type="ECO:0000256" key="2">
    <source>
        <dbReference type="ARBA" id="ARBA00022723"/>
    </source>
</evidence>
<dbReference type="HOGENOM" id="CLU_014015_10_1_1"/>
<dbReference type="PROSITE" id="PS00444">
    <property type="entry name" value="POLYPRENYL_SYNTHASE_2"/>
    <property type="match status" value="1"/>
</dbReference>
<evidence type="ECO:0000256" key="3">
    <source>
        <dbReference type="ARBA" id="ARBA00022842"/>
    </source>
</evidence>
<dbReference type="EMBL" id="KN832878">
    <property type="protein sequence ID" value="KIM99777.1"/>
    <property type="molecule type" value="Genomic_DNA"/>
</dbReference>
<dbReference type="OrthoDB" id="6921389at2759"/>
<dbReference type="PANTHER" id="PTHR12001:SF72">
    <property type="entry name" value="THIJ_PFPI FAMILY PROTEIN (AFU_ORTHOLOGUE AFUA_3G01210)-RELATED"/>
    <property type="match status" value="1"/>
</dbReference>
<keyword evidence="2" id="KW-0479">Metal-binding</keyword>
<dbReference type="GO" id="GO:0043386">
    <property type="term" value="P:mycotoxin biosynthetic process"/>
    <property type="evidence" value="ECO:0007669"/>
    <property type="project" value="UniProtKB-ARBA"/>
</dbReference>
<dbReference type="GO" id="GO:0046165">
    <property type="term" value="P:alcohol biosynthetic process"/>
    <property type="evidence" value="ECO:0007669"/>
    <property type="project" value="UniProtKB-ARBA"/>
</dbReference>
<dbReference type="InterPro" id="IPR033749">
    <property type="entry name" value="Polyprenyl_synt_CS"/>
</dbReference>
<dbReference type="InterPro" id="IPR008949">
    <property type="entry name" value="Isoprenoid_synthase_dom_sf"/>
</dbReference>
<dbReference type="GO" id="GO:0008299">
    <property type="term" value="P:isoprenoid biosynthetic process"/>
    <property type="evidence" value="ECO:0007669"/>
    <property type="project" value="InterPro"/>
</dbReference>
<reference evidence="5" key="2">
    <citation type="submission" date="2015-01" db="EMBL/GenBank/DDBJ databases">
        <title>Evolutionary Origins and Diversification of the Mycorrhizal Mutualists.</title>
        <authorList>
            <consortium name="DOE Joint Genome Institute"/>
            <consortium name="Mycorrhizal Genomics Consortium"/>
            <person name="Kohler A."/>
            <person name="Kuo A."/>
            <person name="Nagy L.G."/>
            <person name="Floudas D."/>
            <person name="Copeland A."/>
            <person name="Barry K.W."/>
            <person name="Cichocki N."/>
            <person name="Veneault-Fourrey C."/>
            <person name="LaButti K."/>
            <person name="Lindquist E.A."/>
            <person name="Lipzen A."/>
            <person name="Lundell T."/>
            <person name="Morin E."/>
            <person name="Murat C."/>
            <person name="Riley R."/>
            <person name="Ohm R."/>
            <person name="Sun H."/>
            <person name="Tunlid A."/>
            <person name="Henrissat B."/>
            <person name="Grigoriev I.V."/>
            <person name="Hibbett D.S."/>
            <person name="Martin F."/>
        </authorList>
    </citation>
    <scope>NUCLEOTIDE SEQUENCE [LARGE SCALE GENOMIC DNA]</scope>
    <source>
        <strain evidence="5">Zn</strain>
    </source>
</reference>
<keyword evidence="3" id="KW-0460">Magnesium</keyword>
<dbReference type="PROSITE" id="PS00723">
    <property type="entry name" value="POLYPRENYL_SYNTHASE_1"/>
    <property type="match status" value="1"/>
</dbReference>